<dbReference type="InterPro" id="IPR004147">
    <property type="entry name" value="ABC1_dom"/>
</dbReference>
<dbReference type="InterPro" id="IPR000719">
    <property type="entry name" value="Prot_kinase_dom"/>
</dbReference>
<evidence type="ECO:0000259" key="1">
    <source>
        <dbReference type="PROSITE" id="PS50011"/>
    </source>
</evidence>
<reference evidence="2 3" key="1">
    <citation type="submission" date="2020-03" db="EMBL/GenBank/DDBJ databases">
        <title>Whole genome shotgun sequence of Phytohabitans houttuyneae NBRC 108639.</title>
        <authorList>
            <person name="Komaki H."/>
            <person name="Tamura T."/>
        </authorList>
    </citation>
    <scope>NUCLEOTIDE SEQUENCE [LARGE SCALE GENOMIC DNA]</scope>
    <source>
        <strain evidence="2 3">NBRC 108639</strain>
    </source>
</reference>
<protein>
    <recommendedName>
        <fullName evidence="1">Protein kinase domain-containing protein</fullName>
    </recommendedName>
</protein>
<feature type="domain" description="Protein kinase" evidence="1">
    <location>
        <begin position="117"/>
        <end position="424"/>
    </location>
</feature>
<dbReference type="SUPFAM" id="SSF56112">
    <property type="entry name" value="Protein kinase-like (PK-like)"/>
    <property type="match status" value="1"/>
</dbReference>
<dbReference type="PANTHER" id="PTHR45890:SF1">
    <property type="entry name" value="AARF DOMAIN CONTAINING KINASE 2"/>
    <property type="match status" value="1"/>
</dbReference>
<dbReference type="Pfam" id="PF03109">
    <property type="entry name" value="ABC1"/>
    <property type="match status" value="1"/>
</dbReference>
<dbReference type="PANTHER" id="PTHR45890">
    <property type="entry name" value="AARF DOMAIN CONTAINING KINASE 2 (PREDICTED)"/>
    <property type="match status" value="1"/>
</dbReference>
<keyword evidence="3" id="KW-1185">Reference proteome</keyword>
<gene>
    <name evidence="2" type="ORF">Phou_009760</name>
</gene>
<accession>A0A6V8K496</accession>
<dbReference type="InterPro" id="IPR011009">
    <property type="entry name" value="Kinase-like_dom_sf"/>
</dbReference>
<dbReference type="SMART" id="SM00220">
    <property type="entry name" value="S_TKc"/>
    <property type="match status" value="1"/>
</dbReference>
<comment type="caution">
    <text evidence="2">The sequence shown here is derived from an EMBL/GenBank/DDBJ whole genome shotgun (WGS) entry which is preliminary data.</text>
</comment>
<dbReference type="GO" id="GO:0004672">
    <property type="term" value="F:protein kinase activity"/>
    <property type="evidence" value="ECO:0007669"/>
    <property type="project" value="InterPro"/>
</dbReference>
<dbReference type="PROSITE" id="PS50011">
    <property type="entry name" value="PROTEIN_KINASE_DOM"/>
    <property type="match status" value="1"/>
</dbReference>
<dbReference type="CDD" id="cd05121">
    <property type="entry name" value="ABC1_ADCK3-like"/>
    <property type="match status" value="1"/>
</dbReference>
<dbReference type="Proteomes" id="UP000482800">
    <property type="component" value="Unassembled WGS sequence"/>
</dbReference>
<reference evidence="2 3" key="2">
    <citation type="submission" date="2020-03" db="EMBL/GenBank/DDBJ databases">
        <authorList>
            <person name="Ichikawa N."/>
            <person name="Kimura A."/>
            <person name="Kitahashi Y."/>
            <person name="Uohara A."/>
        </authorList>
    </citation>
    <scope>NUCLEOTIDE SEQUENCE [LARGE SCALE GENOMIC DNA]</scope>
    <source>
        <strain evidence="2 3">NBRC 108639</strain>
    </source>
</reference>
<dbReference type="EMBL" id="BLPF01000001">
    <property type="protein sequence ID" value="GFJ76796.1"/>
    <property type="molecule type" value="Genomic_DNA"/>
</dbReference>
<dbReference type="InterPro" id="IPR052402">
    <property type="entry name" value="ADCK_kinase"/>
</dbReference>
<evidence type="ECO:0000313" key="3">
    <source>
        <dbReference type="Proteomes" id="UP000482800"/>
    </source>
</evidence>
<proteinExistence type="predicted"/>
<dbReference type="GO" id="GO:0005524">
    <property type="term" value="F:ATP binding"/>
    <property type="evidence" value="ECO:0007669"/>
    <property type="project" value="InterPro"/>
</dbReference>
<organism evidence="2 3">
    <name type="scientific">Phytohabitans houttuyneae</name>
    <dbReference type="NCBI Taxonomy" id="1076126"/>
    <lineage>
        <taxon>Bacteria</taxon>
        <taxon>Bacillati</taxon>
        <taxon>Actinomycetota</taxon>
        <taxon>Actinomycetes</taxon>
        <taxon>Micromonosporales</taxon>
        <taxon>Micromonosporaceae</taxon>
    </lineage>
</organism>
<sequence>MSAVPTRRALAVRAVYVCAVAAAVLIPATFGALARTVFRGRAAGRRHLYRRLVHLVTVLGPTFVKAGQVLGTRRDVLPAALCDELSVLQDSVPPLRPAETARALREAYDDPDAVFAEFDTEPVASGSVACVYKAKLHSGREVAVKLRRPDVERLMTLDVTVIQRVAAVMARLPVMRDLPVNDVMRHMGGAVLGQLDFAREAASLRRLRANLAVVPRVWVPLVHLEQSRPRCIVMEFIPGLDVDAPRRCSPAARRRFAASGLTSIYQMLFVDGFVHCDMHPGNLYFTERAQVVVLDAGFSVQLTERLRRLFAEFFMNMSIGRGDRCAEIVLESAEGLRDNADPEGFQVRMADLVHRNHKVPAKEFSLIAFASEMFDLQRKFGVHAAPELIFPLLSLLVIEGTVRELDPDMDFQETAKPVLMRGLFGHRNAA</sequence>
<name>A0A6V8K496_9ACTN</name>
<dbReference type="Gene3D" id="1.10.510.10">
    <property type="entry name" value="Transferase(Phosphotransferase) domain 1"/>
    <property type="match status" value="1"/>
</dbReference>
<dbReference type="AlphaFoldDB" id="A0A6V8K496"/>
<evidence type="ECO:0000313" key="2">
    <source>
        <dbReference type="EMBL" id="GFJ76796.1"/>
    </source>
</evidence>